<dbReference type="EnsemblFungi" id="EJT69619">
    <property type="protein sequence ID" value="EJT69619"/>
    <property type="gene ID" value="GGTG_12503"/>
</dbReference>
<dbReference type="Proteomes" id="UP000006039">
    <property type="component" value="Unassembled WGS sequence"/>
</dbReference>
<gene>
    <name evidence="3" type="primary">20352961</name>
    <name evidence="2" type="ORF">GGTG_12503</name>
</gene>
<reference evidence="3" key="5">
    <citation type="submission" date="2018-04" db="UniProtKB">
        <authorList>
            <consortium name="EnsemblFungi"/>
        </authorList>
    </citation>
    <scope>IDENTIFICATION</scope>
    <source>
        <strain evidence="3">R3-111a-1</strain>
    </source>
</reference>
<evidence type="ECO:0000256" key="1">
    <source>
        <dbReference type="SAM" id="MobiDB-lite"/>
    </source>
</evidence>
<reference evidence="2" key="2">
    <citation type="submission" date="2010-07" db="EMBL/GenBank/DDBJ databases">
        <authorList>
            <consortium name="The Broad Institute Genome Sequencing Platform"/>
            <consortium name="Broad Institute Genome Sequencing Center for Infectious Disease"/>
            <person name="Ma L.-J."/>
            <person name="Dead R."/>
            <person name="Young S."/>
            <person name="Zeng Q."/>
            <person name="Koehrsen M."/>
            <person name="Alvarado L."/>
            <person name="Berlin A."/>
            <person name="Chapman S.B."/>
            <person name="Chen Z."/>
            <person name="Freedman E."/>
            <person name="Gellesch M."/>
            <person name="Goldberg J."/>
            <person name="Griggs A."/>
            <person name="Gujja S."/>
            <person name="Heilman E.R."/>
            <person name="Heiman D."/>
            <person name="Hepburn T."/>
            <person name="Howarth C."/>
            <person name="Jen D."/>
            <person name="Larson L."/>
            <person name="Mehta T."/>
            <person name="Neiman D."/>
            <person name="Pearson M."/>
            <person name="Roberts A."/>
            <person name="Saif S."/>
            <person name="Shea T."/>
            <person name="Shenoy N."/>
            <person name="Sisk P."/>
            <person name="Stolte C."/>
            <person name="Sykes S."/>
            <person name="Walk T."/>
            <person name="White J."/>
            <person name="Yandava C."/>
            <person name="Haas B."/>
            <person name="Nusbaum C."/>
            <person name="Birren B."/>
        </authorList>
    </citation>
    <scope>NUCLEOTIDE SEQUENCE</scope>
    <source>
        <strain evidence="2">R3-111a-1</strain>
    </source>
</reference>
<name>J3PG79_GAET3</name>
<feature type="region of interest" description="Disordered" evidence="1">
    <location>
        <begin position="86"/>
        <end position="113"/>
    </location>
</feature>
<protein>
    <submittedName>
        <fullName evidence="2 3">Uncharacterized protein</fullName>
    </submittedName>
</protein>
<evidence type="ECO:0000313" key="3">
    <source>
        <dbReference type="EnsemblFungi" id="EJT69619"/>
    </source>
</evidence>
<reference evidence="3" key="4">
    <citation type="journal article" date="2015" name="G3 (Bethesda)">
        <title>Genome sequences of three phytopathogenic species of the Magnaporthaceae family of fungi.</title>
        <authorList>
            <person name="Okagaki L.H."/>
            <person name="Nunes C.C."/>
            <person name="Sailsbery J."/>
            <person name="Clay B."/>
            <person name="Brown D."/>
            <person name="John T."/>
            <person name="Oh Y."/>
            <person name="Young N."/>
            <person name="Fitzgerald M."/>
            <person name="Haas B.J."/>
            <person name="Zeng Q."/>
            <person name="Young S."/>
            <person name="Adiconis X."/>
            <person name="Fan L."/>
            <person name="Levin J.Z."/>
            <person name="Mitchell T.K."/>
            <person name="Okubara P.A."/>
            <person name="Farman M.L."/>
            <person name="Kohn L.M."/>
            <person name="Birren B."/>
            <person name="Ma L.-J."/>
            <person name="Dean R.A."/>
        </authorList>
    </citation>
    <scope>NUCLEOTIDE SEQUENCE</scope>
    <source>
        <strain evidence="3">R3-111a-1</strain>
    </source>
</reference>
<feature type="compositionally biased region" description="Basic and acidic residues" evidence="1">
    <location>
        <begin position="95"/>
        <end position="113"/>
    </location>
</feature>
<sequence>MGPEVSDQRLDLTRRRLANQILDRDNSEPEIWLTLEQSFVKVRATDRDIILFLRTLWRLLARCFRPYHIPAAIGVVLDGKREPARQRRMFSPTVNRDETRRDQARLESSHAEKSHVGDLSQILDQALALDKEMSVQVSLVMLFRQDLKPPLHFKQDEMELEHGETLSTTDQQVLLIVSPAMTRCGKPSGEDSDQERLLLPIKVSCDPGTRHRMTRATNPWGILTYLNPR</sequence>
<proteinExistence type="predicted"/>
<accession>J3PG79</accession>
<dbReference type="AlphaFoldDB" id="J3PG79"/>
<dbReference type="HOGENOM" id="CLU_1209888_0_0_1"/>
<dbReference type="RefSeq" id="XP_009228667.1">
    <property type="nucleotide sequence ID" value="XM_009230403.1"/>
</dbReference>
<reference evidence="2" key="3">
    <citation type="submission" date="2010-09" db="EMBL/GenBank/DDBJ databases">
        <title>Annotation of Gaeumannomyces graminis var. tritici R3-111a-1.</title>
        <authorList>
            <consortium name="The Broad Institute Genome Sequencing Platform"/>
            <person name="Ma L.-J."/>
            <person name="Dead R."/>
            <person name="Young S.K."/>
            <person name="Zeng Q."/>
            <person name="Gargeya S."/>
            <person name="Fitzgerald M."/>
            <person name="Haas B."/>
            <person name="Abouelleil A."/>
            <person name="Alvarado L."/>
            <person name="Arachchi H.M."/>
            <person name="Berlin A."/>
            <person name="Brown A."/>
            <person name="Chapman S.B."/>
            <person name="Chen Z."/>
            <person name="Dunbar C."/>
            <person name="Freedman E."/>
            <person name="Gearin G."/>
            <person name="Gellesch M."/>
            <person name="Goldberg J."/>
            <person name="Griggs A."/>
            <person name="Gujja S."/>
            <person name="Heiman D."/>
            <person name="Howarth C."/>
            <person name="Larson L."/>
            <person name="Lui A."/>
            <person name="MacDonald P.J.P."/>
            <person name="Mehta T."/>
            <person name="Montmayeur A."/>
            <person name="Murphy C."/>
            <person name="Neiman D."/>
            <person name="Pearson M."/>
            <person name="Priest M."/>
            <person name="Roberts A."/>
            <person name="Saif S."/>
            <person name="Shea T."/>
            <person name="Shenoy N."/>
            <person name="Sisk P."/>
            <person name="Stolte C."/>
            <person name="Sykes S."/>
            <person name="Yandava C."/>
            <person name="Wortman J."/>
            <person name="Nusbaum C."/>
            <person name="Birren B."/>
        </authorList>
    </citation>
    <scope>NUCLEOTIDE SEQUENCE</scope>
    <source>
        <strain evidence="2">R3-111a-1</strain>
    </source>
</reference>
<keyword evidence="4" id="KW-1185">Reference proteome</keyword>
<reference evidence="4" key="1">
    <citation type="submission" date="2010-07" db="EMBL/GenBank/DDBJ databases">
        <title>The genome sequence of Gaeumannomyces graminis var. tritici strain R3-111a-1.</title>
        <authorList>
            <consortium name="The Broad Institute Genome Sequencing Platform"/>
            <person name="Ma L.-J."/>
            <person name="Dead R."/>
            <person name="Young S."/>
            <person name="Zeng Q."/>
            <person name="Koehrsen M."/>
            <person name="Alvarado L."/>
            <person name="Berlin A."/>
            <person name="Chapman S.B."/>
            <person name="Chen Z."/>
            <person name="Freedman E."/>
            <person name="Gellesch M."/>
            <person name="Goldberg J."/>
            <person name="Griggs A."/>
            <person name="Gujja S."/>
            <person name="Heilman E.R."/>
            <person name="Heiman D."/>
            <person name="Hepburn T."/>
            <person name="Howarth C."/>
            <person name="Jen D."/>
            <person name="Larson L."/>
            <person name="Mehta T."/>
            <person name="Neiman D."/>
            <person name="Pearson M."/>
            <person name="Roberts A."/>
            <person name="Saif S."/>
            <person name="Shea T."/>
            <person name="Shenoy N."/>
            <person name="Sisk P."/>
            <person name="Stolte C."/>
            <person name="Sykes S."/>
            <person name="Walk T."/>
            <person name="White J."/>
            <person name="Yandava C."/>
            <person name="Haas B."/>
            <person name="Nusbaum C."/>
            <person name="Birren B."/>
        </authorList>
    </citation>
    <scope>NUCLEOTIDE SEQUENCE [LARGE SCALE GENOMIC DNA]</scope>
    <source>
        <strain evidence="4">R3-111a-1</strain>
    </source>
</reference>
<dbReference type="EMBL" id="GL385403">
    <property type="protein sequence ID" value="EJT69619.1"/>
    <property type="molecule type" value="Genomic_DNA"/>
</dbReference>
<dbReference type="OrthoDB" id="5213630at2759"/>
<dbReference type="VEuPathDB" id="FungiDB:GGTG_12503"/>
<dbReference type="GeneID" id="20352961"/>
<organism evidence="2">
    <name type="scientific">Gaeumannomyces tritici (strain R3-111a-1)</name>
    <name type="common">Wheat and barley take-all root rot fungus</name>
    <name type="synonym">Gaeumannomyces graminis var. tritici</name>
    <dbReference type="NCBI Taxonomy" id="644352"/>
    <lineage>
        <taxon>Eukaryota</taxon>
        <taxon>Fungi</taxon>
        <taxon>Dikarya</taxon>
        <taxon>Ascomycota</taxon>
        <taxon>Pezizomycotina</taxon>
        <taxon>Sordariomycetes</taxon>
        <taxon>Sordariomycetidae</taxon>
        <taxon>Magnaporthales</taxon>
        <taxon>Magnaporthaceae</taxon>
        <taxon>Gaeumannomyces</taxon>
    </lineage>
</organism>
<evidence type="ECO:0000313" key="2">
    <source>
        <dbReference type="EMBL" id="EJT69619.1"/>
    </source>
</evidence>
<evidence type="ECO:0000313" key="4">
    <source>
        <dbReference type="Proteomes" id="UP000006039"/>
    </source>
</evidence>